<accession>A0ABY4GY24</accession>
<dbReference type="InterPro" id="IPR010773">
    <property type="entry name" value="Mycophage_PG1_Gp7"/>
</dbReference>
<organism evidence="1 2">
    <name type="scientific">Halobacillus shinanisalinarum</name>
    <dbReference type="NCBI Taxonomy" id="2932258"/>
    <lineage>
        <taxon>Bacteria</taxon>
        <taxon>Bacillati</taxon>
        <taxon>Bacillota</taxon>
        <taxon>Bacilli</taxon>
        <taxon>Bacillales</taxon>
        <taxon>Bacillaceae</taxon>
        <taxon>Halobacillus</taxon>
    </lineage>
</organism>
<protein>
    <submittedName>
        <fullName evidence="1">DUF1360 domain-containing protein</fullName>
    </submittedName>
</protein>
<proteinExistence type="predicted"/>
<evidence type="ECO:0000313" key="1">
    <source>
        <dbReference type="EMBL" id="UOQ92856.1"/>
    </source>
</evidence>
<evidence type="ECO:0000313" key="2">
    <source>
        <dbReference type="Proteomes" id="UP000831880"/>
    </source>
</evidence>
<gene>
    <name evidence="1" type="ORF">MUO14_20990</name>
</gene>
<dbReference type="RefSeq" id="WP_244752460.1">
    <property type="nucleotide sequence ID" value="NZ_CP095074.1"/>
</dbReference>
<dbReference type="Pfam" id="PF07098">
    <property type="entry name" value="DUF1360"/>
    <property type="match status" value="1"/>
</dbReference>
<reference evidence="1 2" key="1">
    <citation type="submission" date="2022-04" db="EMBL/GenBank/DDBJ databases">
        <title>Halobacillus sp. isolated from saltern.</title>
        <authorList>
            <person name="Won M."/>
            <person name="Lee C.-M."/>
            <person name="Woen H.-Y."/>
            <person name="Kwon S.-W."/>
        </authorList>
    </citation>
    <scope>NUCLEOTIDE SEQUENCE [LARGE SCALE GENOMIC DNA]</scope>
    <source>
        <strain evidence="1 2">SSTM10-2</strain>
    </source>
</reference>
<dbReference type="Proteomes" id="UP000831880">
    <property type="component" value="Chromosome"/>
</dbReference>
<sequence>MDIGWFDLLILIFASFRFTHLIVDDLIFEWARQPFLKVVTTMDNNGYKEEWLEPEGMIGELISCQWCVGVWSALLMTGIYLVVPYGEVALLVLAIAGLQSIIYEWSER</sequence>
<keyword evidence="2" id="KW-1185">Reference proteome</keyword>
<name>A0ABY4GY24_9BACI</name>
<dbReference type="EMBL" id="CP095074">
    <property type="protein sequence ID" value="UOQ92856.1"/>
    <property type="molecule type" value="Genomic_DNA"/>
</dbReference>